<keyword evidence="8" id="KW-0653">Protein transport</keyword>
<dbReference type="STRING" id="1280952.HJA_13285"/>
<dbReference type="GO" id="GO:0015628">
    <property type="term" value="P:protein secretion by the type II secretion system"/>
    <property type="evidence" value="ECO:0007669"/>
    <property type="project" value="InterPro"/>
</dbReference>
<evidence type="ECO:0000256" key="6">
    <source>
        <dbReference type="ARBA" id="ARBA00022519"/>
    </source>
</evidence>
<gene>
    <name evidence="11" type="ORF">HJA_13285</name>
</gene>
<sequence>MGKKLLLSAVFVGVFACAVVANIPLLFALRQSGLVQQGVSWQQARGTVWHGQVTGLVVRGDVAGAVEGDFSLMRVLKGQPGHMVRWSGPYGRGSALASLASDGIRIRKGQAALTFDAARISASFPAQDVSLRLTNVSIDAGRTGCREASGRVTSDVLSRVSAVYGATWPELTGTLSCDRGQLAFSMEGRGVDGTQISANAYLDGGGRLELWDVPEDQASALLLAGFTNEAGRFVYSQESGEGERSQ</sequence>
<reference evidence="11 12" key="1">
    <citation type="journal article" date="2014" name="Antonie Van Leeuwenhoek">
        <title>Hyphomonas beringensis sp. nov. and Hyphomonas chukchiensis sp. nov., isolated from surface seawater of the Bering Sea and Chukchi Sea.</title>
        <authorList>
            <person name="Li C."/>
            <person name="Lai Q."/>
            <person name="Li G."/>
            <person name="Dong C."/>
            <person name="Wang J."/>
            <person name="Liao Y."/>
            <person name="Shao Z."/>
        </authorList>
    </citation>
    <scope>NUCLEOTIDE SEQUENCE [LARGE SCALE GENOMIC DNA]</scope>
    <source>
        <strain evidence="11 12">VP2</strain>
    </source>
</reference>
<dbReference type="Pfam" id="PF01203">
    <property type="entry name" value="T2SSN"/>
    <property type="match status" value="1"/>
</dbReference>
<keyword evidence="5" id="KW-1003">Cell membrane</keyword>
<keyword evidence="4" id="KW-0813">Transport</keyword>
<evidence type="ECO:0000256" key="9">
    <source>
        <dbReference type="ARBA" id="ARBA00023136"/>
    </source>
</evidence>
<name>A0A059F996_9PROT</name>
<dbReference type="PROSITE" id="PS51257">
    <property type="entry name" value="PROKAR_LIPOPROTEIN"/>
    <property type="match status" value="1"/>
</dbReference>
<dbReference type="Proteomes" id="UP000024816">
    <property type="component" value="Unassembled WGS sequence"/>
</dbReference>
<accession>A0A059F996</accession>
<evidence type="ECO:0000256" key="1">
    <source>
        <dbReference type="ARBA" id="ARBA00004533"/>
    </source>
</evidence>
<dbReference type="AlphaFoldDB" id="A0A059F996"/>
<organism evidence="11 12">
    <name type="scientific">Hyphomonas jannaschiana VP2</name>
    <dbReference type="NCBI Taxonomy" id="1280952"/>
    <lineage>
        <taxon>Bacteria</taxon>
        <taxon>Pseudomonadati</taxon>
        <taxon>Pseudomonadota</taxon>
        <taxon>Alphaproteobacteria</taxon>
        <taxon>Hyphomonadales</taxon>
        <taxon>Hyphomonadaceae</taxon>
        <taxon>Hyphomonas</taxon>
    </lineage>
</organism>
<evidence type="ECO:0000256" key="4">
    <source>
        <dbReference type="ARBA" id="ARBA00022448"/>
    </source>
</evidence>
<dbReference type="GO" id="GO:0005886">
    <property type="term" value="C:plasma membrane"/>
    <property type="evidence" value="ECO:0007669"/>
    <property type="project" value="UniProtKB-SubCell"/>
</dbReference>
<dbReference type="OrthoDB" id="7631278at2"/>
<evidence type="ECO:0000256" key="2">
    <source>
        <dbReference type="ARBA" id="ARBA00007208"/>
    </source>
</evidence>
<keyword evidence="9" id="KW-0472">Membrane</keyword>
<protein>
    <recommendedName>
        <fullName evidence="3">Type II secretion system protein N</fullName>
    </recommendedName>
    <alternativeName>
        <fullName evidence="10">General secretion pathway protein N</fullName>
    </alternativeName>
</protein>
<evidence type="ECO:0000313" key="11">
    <source>
        <dbReference type="EMBL" id="KCZ87177.1"/>
    </source>
</evidence>
<keyword evidence="6" id="KW-0997">Cell inner membrane</keyword>
<comment type="similarity">
    <text evidence="2">Belongs to the GSP N family.</text>
</comment>
<evidence type="ECO:0000256" key="8">
    <source>
        <dbReference type="ARBA" id="ARBA00022927"/>
    </source>
</evidence>
<comment type="subcellular location">
    <subcellularLocation>
        <location evidence="1">Cell inner membrane</location>
    </subcellularLocation>
</comment>
<evidence type="ECO:0000256" key="3">
    <source>
        <dbReference type="ARBA" id="ARBA00021563"/>
    </source>
</evidence>
<dbReference type="RefSeq" id="WP_035583141.1">
    <property type="nucleotide sequence ID" value="NZ_ARYJ01000009.1"/>
</dbReference>
<evidence type="ECO:0000256" key="10">
    <source>
        <dbReference type="ARBA" id="ARBA00030772"/>
    </source>
</evidence>
<dbReference type="InterPro" id="IPR022792">
    <property type="entry name" value="T2SS_protein-GspN"/>
</dbReference>
<keyword evidence="7" id="KW-0812">Transmembrane</keyword>
<evidence type="ECO:0000256" key="7">
    <source>
        <dbReference type="ARBA" id="ARBA00022692"/>
    </source>
</evidence>
<dbReference type="GO" id="GO:0015627">
    <property type="term" value="C:type II protein secretion system complex"/>
    <property type="evidence" value="ECO:0007669"/>
    <property type="project" value="InterPro"/>
</dbReference>
<dbReference type="PATRIC" id="fig|1280952.3.peg.2658"/>
<dbReference type="EMBL" id="ARYJ01000009">
    <property type="protein sequence ID" value="KCZ87177.1"/>
    <property type="molecule type" value="Genomic_DNA"/>
</dbReference>
<evidence type="ECO:0000256" key="5">
    <source>
        <dbReference type="ARBA" id="ARBA00022475"/>
    </source>
</evidence>
<evidence type="ECO:0000313" key="12">
    <source>
        <dbReference type="Proteomes" id="UP000024816"/>
    </source>
</evidence>
<proteinExistence type="inferred from homology"/>
<keyword evidence="12" id="KW-1185">Reference proteome</keyword>
<dbReference type="eggNOG" id="ENOG5033A9B">
    <property type="taxonomic scope" value="Bacteria"/>
</dbReference>
<comment type="caution">
    <text evidence="11">The sequence shown here is derived from an EMBL/GenBank/DDBJ whole genome shotgun (WGS) entry which is preliminary data.</text>
</comment>